<dbReference type="RefSeq" id="WP_023576521.1">
    <property type="nucleotide sequence ID" value="NZ_CBCSBQ010000017.1"/>
</dbReference>
<feature type="transmembrane region" description="Helical" evidence="1">
    <location>
        <begin position="225"/>
        <end position="247"/>
    </location>
</feature>
<keyword evidence="1" id="KW-1133">Transmembrane helix</keyword>
<dbReference type="STRING" id="329186.SAMN02927925_00934"/>
<evidence type="ECO:0000313" key="3">
    <source>
        <dbReference type="Proteomes" id="UP000182124"/>
    </source>
</evidence>
<feature type="transmembrane region" description="Helical" evidence="1">
    <location>
        <begin position="159"/>
        <end position="181"/>
    </location>
</feature>
<dbReference type="Pfam" id="PF12412">
    <property type="entry name" value="DUF3667"/>
    <property type="match status" value="1"/>
</dbReference>
<dbReference type="Proteomes" id="UP000182124">
    <property type="component" value="Unassembled WGS sequence"/>
</dbReference>
<feature type="transmembrane region" description="Helical" evidence="1">
    <location>
        <begin position="75"/>
        <end position="94"/>
    </location>
</feature>
<dbReference type="eggNOG" id="COG1566">
    <property type="taxonomic scope" value="Bacteria"/>
</dbReference>
<dbReference type="InterPro" id="IPR022134">
    <property type="entry name" value="DUF3667"/>
</dbReference>
<feature type="transmembrane region" description="Helical" evidence="1">
    <location>
        <begin position="193"/>
        <end position="213"/>
    </location>
</feature>
<reference evidence="2 3" key="1">
    <citation type="submission" date="2016-10" db="EMBL/GenBank/DDBJ databases">
        <authorList>
            <person name="de Groot N.N."/>
        </authorList>
    </citation>
    <scope>NUCLEOTIDE SEQUENCE [LARGE SCALE GENOMIC DNA]</scope>
    <source>
        <strain evidence="2 3">CGMCC 1.3801</strain>
    </source>
</reference>
<evidence type="ECO:0008006" key="4">
    <source>
        <dbReference type="Google" id="ProtNLM"/>
    </source>
</evidence>
<feature type="transmembrane region" description="Helical" evidence="1">
    <location>
        <begin position="127"/>
        <end position="147"/>
    </location>
</feature>
<dbReference type="EMBL" id="FMTY01000002">
    <property type="protein sequence ID" value="SCX06041.1"/>
    <property type="molecule type" value="Genomic_DNA"/>
</dbReference>
<dbReference type="AlphaFoldDB" id="A0A1G4VFP6"/>
<name>A0A1G4VFP6_9FLAO</name>
<keyword evidence="1" id="KW-0812">Transmembrane</keyword>
<accession>A0A1G4VFP6</accession>
<evidence type="ECO:0000313" key="2">
    <source>
        <dbReference type="EMBL" id="SCX06041.1"/>
    </source>
</evidence>
<protein>
    <recommendedName>
        <fullName evidence="4">DUF3667 domain-containing protein</fullName>
    </recommendedName>
</protein>
<evidence type="ECO:0000256" key="1">
    <source>
        <dbReference type="SAM" id="Phobius"/>
    </source>
</evidence>
<gene>
    <name evidence="2" type="ORF">SAMN02927925_00934</name>
</gene>
<organism evidence="2 3">
    <name type="scientific">Flavobacterium saliperosum</name>
    <dbReference type="NCBI Taxonomy" id="329186"/>
    <lineage>
        <taxon>Bacteria</taxon>
        <taxon>Pseudomonadati</taxon>
        <taxon>Bacteroidota</taxon>
        <taxon>Flavobacteriia</taxon>
        <taxon>Flavobacteriales</taxon>
        <taxon>Flavobacteriaceae</taxon>
        <taxon>Flavobacterium</taxon>
    </lineage>
</organism>
<keyword evidence="1" id="KW-0472">Membrane</keyword>
<proteinExistence type="predicted"/>
<sequence>MERHNCLNCDTPLLGKFCSNCGQKADTHRITFKHFIMHDVLHGIWHFEKGMLFTAKQALFRPGKAAMDYIAGKRIAYYNVFYFILLLIGLAVFIENYHEQLFESYNGKIVASNNVTDKKLASFMAKYAKLLIFSFVPLFAINTFLLFRKKKLNLSEHFIIAGIIYLGIMIITVIGNLFYFFDFTKHFEILSDTATILVPLIVLLYVLFSYYTAFKDSYSKIGFSFRMLFFLFFLTIELLGILVFIFGSVTDWKFGSMQYHT</sequence>